<evidence type="ECO:0000313" key="1">
    <source>
        <dbReference type="EMBL" id="CAB5222564.1"/>
    </source>
</evidence>
<gene>
    <name evidence="1" type="ORF">UFOVP378_13</name>
</gene>
<accession>A0A6J7X2P7</accession>
<reference evidence="1" key="1">
    <citation type="submission" date="2020-05" db="EMBL/GenBank/DDBJ databases">
        <authorList>
            <person name="Chiriac C."/>
            <person name="Salcher M."/>
            <person name="Ghai R."/>
            <person name="Kavagutti S V."/>
        </authorList>
    </citation>
    <scope>NUCLEOTIDE SEQUENCE</scope>
</reference>
<proteinExistence type="predicted"/>
<protein>
    <submittedName>
        <fullName evidence="1">Uncharacterized protein</fullName>
    </submittedName>
</protein>
<dbReference type="EMBL" id="LR798306">
    <property type="protein sequence ID" value="CAB5222564.1"/>
    <property type="molecule type" value="Genomic_DNA"/>
</dbReference>
<sequence>MFTGFASENTPAIQVWDFFRTFASTAAVRSVSLADDCAPIQVFRTGAATTSIRVYLPTAPIEGKQITILNQRYGLSVQSISIFSSDTSGDGTSISSPLFSLGQADSIILVYSKQNISFGTSSGILPSGWISLNKTSVSSVNYHSAIVGGDGNSASTAYCFIGGGASSTASAPYCAVIGGQANAASGSQSAIAGGLSNTASANNSSVFGGTVNIANANNGVVAGGAYGTTRSIAGNFVISASDTPVVASSGRQQLATLLLGRQTTDATATVLASNTSAAGTTNQVILPNNSAYTFQGTCIANVTGGGTTSGWKFEGVIKRGANAASTTLVAAVTPTVIAQDAGASAWVLAVTADTTNGGIAVTVTGAAATTIRWVAKIETTEVTF</sequence>
<organism evidence="1">
    <name type="scientific">uncultured Caudovirales phage</name>
    <dbReference type="NCBI Taxonomy" id="2100421"/>
    <lineage>
        <taxon>Viruses</taxon>
        <taxon>Duplodnaviria</taxon>
        <taxon>Heunggongvirae</taxon>
        <taxon>Uroviricota</taxon>
        <taxon>Caudoviricetes</taxon>
        <taxon>Peduoviridae</taxon>
        <taxon>Maltschvirus</taxon>
        <taxon>Maltschvirus maltsch</taxon>
    </lineage>
</organism>
<dbReference type="Gene3D" id="2.150.10.10">
    <property type="entry name" value="Serralysin-like metalloprotease, C-terminal"/>
    <property type="match status" value="1"/>
</dbReference>
<dbReference type="InterPro" id="IPR011049">
    <property type="entry name" value="Serralysin-like_metalloprot_C"/>
</dbReference>
<name>A0A6J7X2P7_9CAUD</name>